<dbReference type="AlphaFoldDB" id="A5GA99"/>
<dbReference type="Pfam" id="PF01547">
    <property type="entry name" value="SBP_bac_1"/>
    <property type="match status" value="1"/>
</dbReference>
<dbReference type="KEGG" id="gur:Gura_1306"/>
<dbReference type="InterPro" id="IPR006059">
    <property type="entry name" value="SBP"/>
</dbReference>
<dbReference type="Proteomes" id="UP000006695">
    <property type="component" value="Chromosome"/>
</dbReference>
<dbReference type="SUPFAM" id="SSF53850">
    <property type="entry name" value="Periplasmic binding protein-like II"/>
    <property type="match status" value="1"/>
</dbReference>
<proteinExistence type="predicted"/>
<feature type="signal peptide" evidence="2">
    <location>
        <begin position="1"/>
        <end position="28"/>
    </location>
</feature>
<reference evidence="3 4" key="1">
    <citation type="submission" date="2007-05" db="EMBL/GenBank/DDBJ databases">
        <title>Complete sequence of Geobacter uraniireducens Rf4.</title>
        <authorList>
            <consortium name="US DOE Joint Genome Institute"/>
            <person name="Copeland A."/>
            <person name="Lucas S."/>
            <person name="Lapidus A."/>
            <person name="Barry K."/>
            <person name="Detter J.C."/>
            <person name="Glavina del Rio T."/>
            <person name="Hammon N."/>
            <person name="Israni S."/>
            <person name="Dalin E."/>
            <person name="Tice H."/>
            <person name="Pitluck S."/>
            <person name="Chertkov O."/>
            <person name="Brettin T."/>
            <person name="Bruce D."/>
            <person name="Han C."/>
            <person name="Schmutz J."/>
            <person name="Larimer F."/>
            <person name="Land M."/>
            <person name="Hauser L."/>
            <person name="Kyrpides N."/>
            <person name="Mikhailova N."/>
            <person name="Shelobolina E."/>
            <person name="Aklujkar M."/>
            <person name="Lovley D."/>
            <person name="Richardson P."/>
        </authorList>
    </citation>
    <scope>NUCLEOTIDE SEQUENCE [LARGE SCALE GENOMIC DNA]</scope>
    <source>
        <strain evidence="3 4">Rf4</strain>
    </source>
</reference>
<sequence length="369" mass="40711">MQQNSRVRRIMQLIIGLCAVVAPLVVFAAPPAGYPANYQKIIDAAKKEGKLVIYATTDTKAAEPIVKDFESLYPDIKVEYNDLNSTELYNRFIGEAAAGGGTGDITWSSSMDLQVKLVLDGHALTYKSPEARKLPAWANWKDQAYGTTYEPISIVYNKRLLKGDEIPKSHADLARALANPKLKGKIVTYDPERSGVGFSYLTQDLKNNKGFWDMAKALGHSGVKVYTSTGAMMEKVSSGEALMGYNIIGSYAFLKSKKDPSIGYLYPSDYTVVMSRVIFISKHAKNPNAAKLWLDYLLSARGQQIVSDKADLFAIRSDIKGDTTMAKLSKQLGAGAKTIPIGKETVEFLDQKKRLDFLKKWQQALGTVK</sequence>
<name>A5GA99_GEOUR</name>
<dbReference type="PANTHER" id="PTHR30006:SF25">
    <property type="entry name" value="PHOSPHOGLYCERATE TRANSPORT REGULATORY PROTEIN PGTC"/>
    <property type="match status" value="1"/>
</dbReference>
<protein>
    <submittedName>
        <fullName evidence="3">Extracellular solute-binding protein, family 1</fullName>
    </submittedName>
</protein>
<organism evidence="3 4">
    <name type="scientific">Geotalea uraniireducens (strain Rf4)</name>
    <name type="common">Geobacter uraniireducens</name>
    <dbReference type="NCBI Taxonomy" id="351605"/>
    <lineage>
        <taxon>Bacteria</taxon>
        <taxon>Pseudomonadati</taxon>
        <taxon>Thermodesulfobacteriota</taxon>
        <taxon>Desulfuromonadia</taxon>
        <taxon>Geobacterales</taxon>
        <taxon>Geobacteraceae</taxon>
        <taxon>Geotalea</taxon>
    </lineage>
</organism>
<keyword evidence="4" id="KW-1185">Reference proteome</keyword>
<dbReference type="HOGENOM" id="CLU_026974_12_0_7"/>
<evidence type="ECO:0000313" key="3">
    <source>
        <dbReference type="EMBL" id="ABQ25507.1"/>
    </source>
</evidence>
<evidence type="ECO:0000256" key="1">
    <source>
        <dbReference type="ARBA" id="ARBA00022729"/>
    </source>
</evidence>
<dbReference type="Gene3D" id="3.40.190.10">
    <property type="entry name" value="Periplasmic binding protein-like II"/>
    <property type="match status" value="2"/>
</dbReference>
<dbReference type="EMBL" id="CP000698">
    <property type="protein sequence ID" value="ABQ25507.1"/>
    <property type="molecule type" value="Genomic_DNA"/>
</dbReference>
<dbReference type="STRING" id="351605.Gura_1306"/>
<evidence type="ECO:0000313" key="4">
    <source>
        <dbReference type="Proteomes" id="UP000006695"/>
    </source>
</evidence>
<evidence type="ECO:0000256" key="2">
    <source>
        <dbReference type="SAM" id="SignalP"/>
    </source>
</evidence>
<gene>
    <name evidence="3" type="ordered locus">Gura_1306</name>
</gene>
<accession>A5GA99</accession>
<keyword evidence="1 2" id="KW-0732">Signal</keyword>
<dbReference type="GO" id="GO:0030288">
    <property type="term" value="C:outer membrane-bounded periplasmic space"/>
    <property type="evidence" value="ECO:0007669"/>
    <property type="project" value="TreeGrafter"/>
</dbReference>
<dbReference type="PANTHER" id="PTHR30006">
    <property type="entry name" value="THIAMINE-BINDING PERIPLASMIC PROTEIN-RELATED"/>
    <property type="match status" value="1"/>
</dbReference>
<feature type="chain" id="PRO_5002681546" evidence="2">
    <location>
        <begin position="29"/>
        <end position="369"/>
    </location>
</feature>